<reference evidence="1 2" key="1">
    <citation type="submission" date="2022-04" db="EMBL/GenBank/DDBJ databases">
        <title>The arsenic-methylating capacity of Chitinophaga filiformis YT5 during chitin decomposition.</title>
        <authorList>
            <person name="Chen G."/>
            <person name="Liang Y."/>
        </authorList>
    </citation>
    <scope>NUCLEOTIDE SEQUENCE [LARGE SCALE GENOMIC DNA]</scope>
    <source>
        <strain evidence="1 2">YT5</strain>
    </source>
</reference>
<proteinExistence type="predicted"/>
<dbReference type="EMBL" id="CP095855">
    <property type="protein sequence ID" value="UPK70299.1"/>
    <property type="molecule type" value="Genomic_DNA"/>
</dbReference>
<dbReference type="RefSeq" id="WP_247812527.1">
    <property type="nucleotide sequence ID" value="NZ_CP095855.1"/>
</dbReference>
<organism evidence="1 2">
    <name type="scientific">Chitinophaga filiformis</name>
    <name type="common">Myxococcus filiformis</name>
    <name type="synonym">Flexibacter filiformis</name>
    <dbReference type="NCBI Taxonomy" id="104663"/>
    <lineage>
        <taxon>Bacteria</taxon>
        <taxon>Pseudomonadati</taxon>
        <taxon>Bacteroidota</taxon>
        <taxon>Chitinophagia</taxon>
        <taxon>Chitinophagales</taxon>
        <taxon>Chitinophagaceae</taxon>
        <taxon>Chitinophaga</taxon>
    </lineage>
</organism>
<evidence type="ECO:0000313" key="1">
    <source>
        <dbReference type="EMBL" id="UPK70299.1"/>
    </source>
</evidence>
<protein>
    <submittedName>
        <fullName evidence="1">Uncharacterized protein</fullName>
    </submittedName>
</protein>
<keyword evidence="2" id="KW-1185">Reference proteome</keyword>
<name>A0ABY4I4J7_CHIFI</name>
<dbReference type="Proteomes" id="UP000830198">
    <property type="component" value="Chromosome"/>
</dbReference>
<evidence type="ECO:0000313" key="2">
    <source>
        <dbReference type="Proteomes" id="UP000830198"/>
    </source>
</evidence>
<gene>
    <name evidence="1" type="ORF">MYF79_03205</name>
</gene>
<sequence>MASSCGHMRNTFQSVCRWKSRVIDVGRAADGSETVNKFEMQKDTRFVLMDYDDWDGCYEEK</sequence>
<accession>A0ABY4I4J7</accession>